<name>A0A0F9PQY3_9ZZZZ</name>
<reference evidence="1" key="1">
    <citation type="journal article" date="2015" name="Nature">
        <title>Complex archaea that bridge the gap between prokaryotes and eukaryotes.</title>
        <authorList>
            <person name="Spang A."/>
            <person name="Saw J.H."/>
            <person name="Jorgensen S.L."/>
            <person name="Zaremba-Niedzwiedzka K."/>
            <person name="Martijn J."/>
            <person name="Lind A.E."/>
            <person name="van Eijk R."/>
            <person name="Schleper C."/>
            <person name="Guy L."/>
            <person name="Ettema T.J."/>
        </authorList>
    </citation>
    <scope>NUCLEOTIDE SEQUENCE</scope>
</reference>
<gene>
    <name evidence="1" type="ORF">LCGC14_1187130</name>
</gene>
<dbReference type="NCBIfam" id="NF042927">
    <property type="entry name" value="capsid_Caudo_2"/>
    <property type="match status" value="1"/>
</dbReference>
<evidence type="ECO:0008006" key="2">
    <source>
        <dbReference type="Google" id="ProtNLM"/>
    </source>
</evidence>
<comment type="caution">
    <text evidence="1">The sequence shown here is derived from an EMBL/GenBank/DDBJ whole genome shotgun (WGS) entry which is preliminary data.</text>
</comment>
<dbReference type="AlphaFoldDB" id="A0A0F9PQY3"/>
<proteinExistence type="predicted"/>
<organism evidence="1">
    <name type="scientific">marine sediment metagenome</name>
    <dbReference type="NCBI Taxonomy" id="412755"/>
    <lineage>
        <taxon>unclassified sequences</taxon>
        <taxon>metagenomes</taxon>
        <taxon>ecological metagenomes</taxon>
    </lineage>
</organism>
<dbReference type="EMBL" id="LAZR01005995">
    <property type="protein sequence ID" value="KKM95547.1"/>
    <property type="molecule type" value="Genomic_DNA"/>
</dbReference>
<dbReference type="SUPFAM" id="SSF56563">
    <property type="entry name" value="Major capsid protein gp5"/>
    <property type="match status" value="1"/>
</dbReference>
<dbReference type="InterPro" id="IPR049994">
    <property type="entry name" value="Staley_37-like"/>
</dbReference>
<sequence length="323" mass="36373">MRKQASSYPPGFQKSAPNAGFGVEKKADFSTTDPYTQYTDASEADQIFTLLQTEAGRQALGAQMAIPIRTQLDYQGMARRFFEIDVLGQGQIARYDRDINAFAATVTKKGESVQFIVEGEYVEPVTWEIFAPAAIRLKEIQQRRFNVLDRMQERIRIAVQIEEDTQFLALTETTVAANTANNPIVTSTGGCSKDFMNKLSAEIMKWDLPAYAYLMNFKSYSHLRSWKRNDVDPVTQREIWQTGLVGSLWGIDLIVSRLVPNNWVYCYSEPRFTGVLPIRTDLILLPDDTPKEALIGYVGYEELGMLLINANSVARGTFSGFPS</sequence>
<evidence type="ECO:0000313" key="1">
    <source>
        <dbReference type="EMBL" id="KKM95547.1"/>
    </source>
</evidence>
<accession>A0A0F9PQY3</accession>
<protein>
    <recommendedName>
        <fullName evidence="2">Major capsid protein</fullName>
    </recommendedName>
</protein>